<protein>
    <submittedName>
        <fullName evidence="3">Uncharacterized protein</fullName>
    </submittedName>
</protein>
<name>A0A915AR96_PARUN</name>
<sequence length="443" mass="46159">IQVRLFLQSCCRDRIFRSLSNIMADGLYTDETDVELPAVVPPVDQSGVRSSCKPPTSVAMSKSPPVVQSSPQPSLSAPTAVSNVASPTTLRSPTKPLISQTPHAAPVSPTMVSRSQPSVAVPPSPPAPAAFAKASQSVSTVSPKPASPVPVLYAVGTTKVNQPVSTVPPKPASPAPTLHAVTSPKTSQPASTISPKPASPAPILYAVGTAKVNRPVSTVAPKPASSAPTLRAVTGPKTSQPASTAPHKPMSPTPILNASPKTAPVSPKSPIVQRTTKASFSTMSEESYTDETDVEMPISALPISPPQVHDIVTPQIHTVGKNVINVPNAPTSMPAASSQNQHPLKCREISTVSIPQTSSPSRKPTSPNVAEPPKDMPSVAEPPTMKSPKASRSKDDKFSGSNGGGFIEEFSFFSGGFAVPRRTVSEEYVLERDNEKSSAEKSK</sequence>
<feature type="compositionally biased region" description="Polar residues" evidence="1">
    <location>
        <begin position="272"/>
        <end position="286"/>
    </location>
</feature>
<feature type="region of interest" description="Disordered" evidence="1">
    <location>
        <begin position="44"/>
        <end position="121"/>
    </location>
</feature>
<evidence type="ECO:0000256" key="1">
    <source>
        <dbReference type="SAM" id="MobiDB-lite"/>
    </source>
</evidence>
<feature type="region of interest" description="Disordered" evidence="1">
    <location>
        <begin position="324"/>
        <end position="343"/>
    </location>
</feature>
<feature type="compositionally biased region" description="Polar residues" evidence="1">
    <location>
        <begin position="183"/>
        <end position="194"/>
    </location>
</feature>
<dbReference type="Proteomes" id="UP000887569">
    <property type="component" value="Unplaced"/>
</dbReference>
<evidence type="ECO:0000313" key="2">
    <source>
        <dbReference type="Proteomes" id="UP000887569"/>
    </source>
</evidence>
<feature type="compositionally biased region" description="Low complexity" evidence="1">
    <location>
        <begin position="63"/>
        <end position="74"/>
    </location>
</feature>
<organism evidence="2 3">
    <name type="scientific">Parascaris univalens</name>
    <name type="common">Nematode worm</name>
    <dbReference type="NCBI Taxonomy" id="6257"/>
    <lineage>
        <taxon>Eukaryota</taxon>
        <taxon>Metazoa</taxon>
        <taxon>Ecdysozoa</taxon>
        <taxon>Nematoda</taxon>
        <taxon>Chromadorea</taxon>
        <taxon>Rhabditida</taxon>
        <taxon>Spirurina</taxon>
        <taxon>Ascaridomorpha</taxon>
        <taxon>Ascaridoidea</taxon>
        <taxon>Ascarididae</taxon>
        <taxon>Parascaris</taxon>
    </lineage>
</organism>
<keyword evidence="2" id="KW-1185">Reference proteome</keyword>
<feature type="compositionally biased region" description="Polar residues" evidence="1">
    <location>
        <begin position="75"/>
        <end position="102"/>
    </location>
</feature>
<dbReference type="PRINTS" id="PR01217">
    <property type="entry name" value="PRICHEXTENSN"/>
</dbReference>
<reference evidence="3" key="1">
    <citation type="submission" date="2022-11" db="UniProtKB">
        <authorList>
            <consortium name="WormBaseParasite"/>
        </authorList>
    </citation>
    <scope>IDENTIFICATION</scope>
</reference>
<feature type="region of interest" description="Disordered" evidence="1">
    <location>
        <begin position="352"/>
        <end position="401"/>
    </location>
</feature>
<feature type="region of interest" description="Disordered" evidence="1">
    <location>
        <begin position="218"/>
        <end position="291"/>
    </location>
</feature>
<evidence type="ECO:0000313" key="3">
    <source>
        <dbReference type="WBParaSite" id="PgR013_g097_t03"/>
    </source>
</evidence>
<dbReference type="AlphaFoldDB" id="A0A915AR96"/>
<accession>A0A915AR96</accession>
<feature type="compositionally biased region" description="Polar residues" evidence="1">
    <location>
        <begin position="352"/>
        <end position="368"/>
    </location>
</feature>
<proteinExistence type="predicted"/>
<feature type="region of interest" description="Disordered" evidence="1">
    <location>
        <begin position="162"/>
        <end position="197"/>
    </location>
</feature>
<dbReference type="WBParaSite" id="PgR013_g097_t03">
    <property type="protein sequence ID" value="PgR013_g097_t03"/>
    <property type="gene ID" value="PgR013_g097"/>
</dbReference>
<feature type="compositionally biased region" description="Polar residues" evidence="1">
    <location>
        <begin position="328"/>
        <end position="342"/>
    </location>
</feature>